<protein>
    <submittedName>
        <fullName evidence="1">Uncharacterized protein</fullName>
    </submittedName>
</protein>
<sequence length="42" mass="4926">MNDHSNFVKRLYICNKGNFDKKNCVTTTKHRDVHHTTPVLPD</sequence>
<dbReference type="EMBL" id="HG322949">
    <property type="protein sequence ID" value="CDG84156.1"/>
    <property type="molecule type" value="Genomic_DNA"/>
</dbReference>
<accession>W0V8E3</accession>
<gene>
    <name evidence="1" type="ORF">GJA_3541</name>
</gene>
<evidence type="ECO:0000313" key="2">
    <source>
        <dbReference type="Proteomes" id="UP000027604"/>
    </source>
</evidence>
<proteinExistence type="predicted"/>
<dbReference type="STRING" id="1349767.GJA_3541"/>
<organism evidence="1 2">
    <name type="scientific">Janthinobacterium agaricidamnosum NBRC 102515 = DSM 9628</name>
    <dbReference type="NCBI Taxonomy" id="1349767"/>
    <lineage>
        <taxon>Bacteria</taxon>
        <taxon>Pseudomonadati</taxon>
        <taxon>Pseudomonadota</taxon>
        <taxon>Betaproteobacteria</taxon>
        <taxon>Burkholderiales</taxon>
        <taxon>Oxalobacteraceae</taxon>
        <taxon>Janthinobacterium</taxon>
    </lineage>
</organism>
<dbReference type="Proteomes" id="UP000027604">
    <property type="component" value="Chromosome I"/>
</dbReference>
<dbReference type="AlphaFoldDB" id="W0V8E3"/>
<reference evidence="1 2" key="1">
    <citation type="journal article" date="2015" name="Genome Announc.">
        <title>Genome Sequence of Mushroom Soft-Rot Pathogen Janthinobacterium agaricidamnosum.</title>
        <authorList>
            <person name="Graupner K."/>
            <person name="Lackner G."/>
            <person name="Hertweck C."/>
        </authorList>
    </citation>
    <scope>NUCLEOTIDE SEQUENCE [LARGE SCALE GENOMIC DNA]</scope>
    <source>
        <strain evidence="2">NBRC 102515 / DSM 9628</strain>
    </source>
</reference>
<dbReference type="KEGG" id="jag:GJA_3541"/>
<dbReference type="HOGENOM" id="CLU_3252710_0_0_4"/>
<evidence type="ECO:0000313" key="1">
    <source>
        <dbReference type="EMBL" id="CDG84156.1"/>
    </source>
</evidence>
<name>W0V8E3_9BURK</name>
<keyword evidence="2" id="KW-1185">Reference proteome</keyword>